<dbReference type="FunFam" id="2.60.40.1180:FF:000003">
    <property type="entry name" value="1,4-alpha-glucan-branching enzyme, chloroplastic/amyloplastic"/>
    <property type="match status" value="1"/>
</dbReference>
<accession>T1EFP2</accession>
<dbReference type="HOGENOM" id="CLU_011131_2_2_1"/>
<name>T1EFP2_HELRO</name>
<reference evidence="11 13" key="2">
    <citation type="journal article" date="2013" name="Nature">
        <title>Insights into bilaterian evolution from three spiralian genomes.</title>
        <authorList>
            <person name="Simakov O."/>
            <person name="Marletaz F."/>
            <person name="Cho S.J."/>
            <person name="Edsinger-Gonzales E."/>
            <person name="Havlak P."/>
            <person name="Hellsten U."/>
            <person name="Kuo D.H."/>
            <person name="Larsson T."/>
            <person name="Lv J."/>
            <person name="Arendt D."/>
            <person name="Savage R."/>
            <person name="Osoegawa K."/>
            <person name="de Jong P."/>
            <person name="Grimwood J."/>
            <person name="Chapman J.A."/>
            <person name="Shapiro H."/>
            <person name="Aerts A."/>
            <person name="Otillar R.P."/>
            <person name="Terry A.Y."/>
            <person name="Boore J.L."/>
            <person name="Grigoriev I.V."/>
            <person name="Lindberg D.R."/>
            <person name="Seaver E.C."/>
            <person name="Weisblat D.A."/>
            <person name="Putnam N.H."/>
            <person name="Rokhsar D.S."/>
        </authorList>
    </citation>
    <scope>NUCLEOTIDE SEQUENCE</scope>
</reference>
<dbReference type="EnsemblMetazoa" id="HelroT112986">
    <property type="protein sequence ID" value="HelroP112986"/>
    <property type="gene ID" value="HelroG112986"/>
</dbReference>
<dbReference type="InterPro" id="IPR013783">
    <property type="entry name" value="Ig-like_fold"/>
</dbReference>
<proteinExistence type="inferred from homology"/>
<dbReference type="InterPro" id="IPR014756">
    <property type="entry name" value="Ig_E-set"/>
</dbReference>
<dbReference type="InterPro" id="IPR037439">
    <property type="entry name" value="Branching_enzy"/>
</dbReference>
<dbReference type="Gene3D" id="3.20.20.80">
    <property type="entry name" value="Glycosidases"/>
    <property type="match status" value="1"/>
</dbReference>
<dbReference type="OrthoDB" id="196493at2759"/>
<dbReference type="InParanoid" id="T1EFP2"/>
<dbReference type="PANTHER" id="PTHR43651:SF3">
    <property type="entry name" value="1,4-ALPHA-GLUCAN-BRANCHING ENZYME"/>
    <property type="match status" value="1"/>
</dbReference>
<dbReference type="SUPFAM" id="SSF81296">
    <property type="entry name" value="E set domains"/>
    <property type="match status" value="1"/>
</dbReference>
<dbReference type="Gene3D" id="2.60.40.1180">
    <property type="entry name" value="Golgi alpha-mannosidase II"/>
    <property type="match status" value="1"/>
</dbReference>
<dbReference type="SUPFAM" id="SSF51011">
    <property type="entry name" value="Glycosyl hydrolase domain"/>
    <property type="match status" value="1"/>
</dbReference>
<dbReference type="GO" id="GO:0043169">
    <property type="term" value="F:cation binding"/>
    <property type="evidence" value="ECO:0007669"/>
    <property type="project" value="InterPro"/>
</dbReference>
<dbReference type="EMBL" id="AMQM01005230">
    <property type="status" value="NOT_ANNOTATED_CDS"/>
    <property type="molecule type" value="Genomic_DNA"/>
</dbReference>
<dbReference type="Pfam" id="PF00128">
    <property type="entry name" value="Alpha-amylase"/>
    <property type="match status" value="1"/>
</dbReference>
<keyword evidence="13" id="KW-1185">Reference proteome</keyword>
<dbReference type="RefSeq" id="XP_009021026.1">
    <property type="nucleotide sequence ID" value="XM_009022778.1"/>
</dbReference>
<keyword evidence="5" id="KW-0963">Cytoplasm</keyword>
<evidence type="ECO:0000313" key="13">
    <source>
        <dbReference type="Proteomes" id="UP000015101"/>
    </source>
</evidence>
<evidence type="ECO:0000256" key="3">
    <source>
        <dbReference type="ARBA" id="ARBA00009000"/>
    </source>
</evidence>
<dbReference type="SMART" id="SM00642">
    <property type="entry name" value="Aamy"/>
    <property type="match status" value="1"/>
</dbReference>
<dbReference type="PANTHER" id="PTHR43651">
    <property type="entry name" value="1,4-ALPHA-GLUCAN-BRANCHING ENZYME"/>
    <property type="match status" value="1"/>
</dbReference>
<evidence type="ECO:0000256" key="7">
    <source>
        <dbReference type="ARBA" id="ARBA00022679"/>
    </source>
</evidence>
<evidence type="ECO:0000256" key="4">
    <source>
        <dbReference type="ARBA" id="ARBA00012541"/>
    </source>
</evidence>
<protein>
    <recommendedName>
        <fullName evidence="4">1,4-alpha-glucan branching enzyme</fullName>
        <ecNumber evidence="4">2.4.1.18</ecNumber>
    </recommendedName>
</protein>
<evidence type="ECO:0000313" key="11">
    <source>
        <dbReference type="EMBL" id="ESO00855.1"/>
    </source>
</evidence>
<organism evidence="12 13">
    <name type="scientific">Helobdella robusta</name>
    <name type="common">Californian leech</name>
    <dbReference type="NCBI Taxonomy" id="6412"/>
    <lineage>
        <taxon>Eukaryota</taxon>
        <taxon>Metazoa</taxon>
        <taxon>Spiralia</taxon>
        <taxon>Lophotrochozoa</taxon>
        <taxon>Annelida</taxon>
        <taxon>Clitellata</taxon>
        <taxon>Hirudinea</taxon>
        <taxon>Rhynchobdellida</taxon>
        <taxon>Glossiphoniidae</taxon>
        <taxon>Helobdella</taxon>
    </lineage>
</organism>
<dbReference type="InterPro" id="IPR006048">
    <property type="entry name" value="A-amylase/branching_C"/>
</dbReference>
<dbReference type="Gene3D" id="2.60.40.10">
    <property type="entry name" value="Immunoglobulins"/>
    <property type="match status" value="1"/>
</dbReference>
<dbReference type="InterPro" id="IPR017853">
    <property type="entry name" value="GH"/>
</dbReference>
<evidence type="ECO:0000256" key="5">
    <source>
        <dbReference type="ARBA" id="ARBA00022490"/>
    </source>
</evidence>
<evidence type="ECO:0000313" key="12">
    <source>
        <dbReference type="EnsemblMetazoa" id="HelroP112986"/>
    </source>
</evidence>
<feature type="active site" description="Proton donor" evidence="9">
    <location>
        <position position="415"/>
    </location>
</feature>
<dbReference type="KEGG" id="hro:HELRODRAFT_112986"/>
<dbReference type="GO" id="GO:0005978">
    <property type="term" value="P:glycogen biosynthetic process"/>
    <property type="evidence" value="ECO:0000318"/>
    <property type="project" value="GO_Central"/>
</dbReference>
<dbReference type="GeneID" id="20195394"/>
<reference evidence="12" key="3">
    <citation type="submission" date="2015-06" db="UniProtKB">
        <authorList>
            <consortium name="EnsemblMetazoa"/>
        </authorList>
    </citation>
    <scope>IDENTIFICATION</scope>
</reference>
<dbReference type="InterPro" id="IPR004193">
    <property type="entry name" value="Glyco_hydro_13_N"/>
</dbReference>
<dbReference type="GO" id="GO:0005737">
    <property type="term" value="C:cytoplasm"/>
    <property type="evidence" value="ECO:0000318"/>
    <property type="project" value="GO_Central"/>
</dbReference>
<keyword evidence="6" id="KW-0328">Glycosyltransferase</keyword>
<evidence type="ECO:0000256" key="6">
    <source>
        <dbReference type="ARBA" id="ARBA00022676"/>
    </source>
</evidence>
<dbReference type="SUPFAM" id="SSF51445">
    <property type="entry name" value="(Trans)glycosidases"/>
    <property type="match status" value="1"/>
</dbReference>
<evidence type="ECO:0000256" key="1">
    <source>
        <dbReference type="ARBA" id="ARBA00000826"/>
    </source>
</evidence>
<dbReference type="GO" id="GO:0004553">
    <property type="term" value="F:hydrolase activity, hydrolyzing O-glycosyl compounds"/>
    <property type="evidence" value="ECO:0007669"/>
    <property type="project" value="InterPro"/>
</dbReference>
<dbReference type="EMBL" id="KB096864">
    <property type="protein sequence ID" value="ESO00855.1"/>
    <property type="molecule type" value="Genomic_DNA"/>
</dbReference>
<dbReference type="AlphaFoldDB" id="T1EFP2"/>
<comment type="subcellular location">
    <subcellularLocation>
        <location evidence="2">Cytoplasm</location>
    </subcellularLocation>
</comment>
<dbReference type="CDD" id="cd11321">
    <property type="entry name" value="AmyAc_bac_euk_BE"/>
    <property type="match status" value="1"/>
</dbReference>
<evidence type="ECO:0000259" key="10">
    <source>
        <dbReference type="SMART" id="SM00642"/>
    </source>
</evidence>
<dbReference type="InterPro" id="IPR013780">
    <property type="entry name" value="Glyco_hydro_b"/>
</dbReference>
<evidence type="ECO:0000256" key="9">
    <source>
        <dbReference type="PIRSR" id="PIRSR000463-1"/>
    </source>
</evidence>
<evidence type="ECO:0000256" key="2">
    <source>
        <dbReference type="ARBA" id="ARBA00004496"/>
    </source>
</evidence>
<dbReference type="Proteomes" id="UP000015101">
    <property type="component" value="Unassembled WGS sequence"/>
</dbReference>
<dbReference type="CTD" id="20195394"/>
<dbReference type="FunFam" id="2.60.40.10:FF:001874">
    <property type="entry name" value="1,4-alpha-glucan-branching enzyme"/>
    <property type="match status" value="1"/>
</dbReference>
<dbReference type="Pfam" id="PF02922">
    <property type="entry name" value="CBM_48"/>
    <property type="match status" value="1"/>
</dbReference>
<dbReference type="GO" id="GO:0003844">
    <property type="term" value="F:1,4-alpha-glucan branching enzyme activity"/>
    <property type="evidence" value="ECO:0000318"/>
    <property type="project" value="GO_Central"/>
</dbReference>
<comment type="pathway">
    <text evidence="8">Glycan biosynthesis.</text>
</comment>
<dbReference type="STRING" id="6412.T1EFP2"/>
<dbReference type="InterPro" id="IPR006047">
    <property type="entry name" value="GH13_cat_dom"/>
</dbReference>
<dbReference type="FunCoup" id="T1EFP2">
    <property type="interactions" value="836"/>
</dbReference>
<dbReference type="Pfam" id="PF02806">
    <property type="entry name" value="Alpha-amylase_C"/>
    <property type="match status" value="1"/>
</dbReference>
<dbReference type="EC" id="2.4.1.18" evidence="4"/>
<feature type="domain" description="Glycosyl hydrolase family 13 catalytic" evidence="10">
    <location>
        <begin position="206"/>
        <end position="587"/>
    </location>
</feature>
<dbReference type="eggNOG" id="KOG0470">
    <property type="taxonomic scope" value="Eukaryota"/>
</dbReference>
<sequence length="706" mass="82055">MSNVLNESSEHGDDNGDVNAVVPQLSRLFDVDCYLKNYRKEIERRYREFRTLLQRIETNEPGGIDKFTRSYEEFGVHAHSDGTITWKEWCPGATGLFLWGEFNQWTDNQYEFKNIGYGKYELTLPPIVNQETNSVVPRIPHNSIVKLRVATRDGRHIDRISPWASYVTRTEKAVVYEQKFWNPPQKYIFKNARPAKPSCLRIYESHVGIASWEGKVSTYKHFTLDVLPRIKKLGYNSIQLMAIMEHAYYGSFGYQVTSFFAASSRYGPPDDLKELIDAAHGMGLVVLLDVVHSHASKNSADGLNQFDGTNGCYFHDNSRGFHNLWDSRLFNYTEWEVLRFLLSNLRWWVEEYQFDGFRFDGATSMLYHHHGMGTGFSGHYDEYFGMNTDTESLVYLMLANHMLHTTYPFIITIAEEVSGMPALCRPVDEGGTGFDYRLAMAIPDKWIKLLKEQQDDHWNMGDIVHTLTNRRHGEKHISYAESHDQALVGDKTLAFWLMDSQMYTHMSVLSPDSLVIDRGVALHKMIRLITHVLGGEGYLNFMGNEFGHPEWLDFPREGNKESYHYARRQYPLAEDPLLIYQFLNNFDVQMNSLEEKYHWLDSSQGYVSRKHESDKVIVFERAGLIFAFNFHPSISYTDYKIGVQQSGKYRIVLDTDSKEFKGQQRLDHNVDYFTFPEKWDNRDNHMFVYLPCRVAIVLAQESSVNE</sequence>
<dbReference type="EMBL" id="AMQM01005229">
    <property type="status" value="NOT_ANNOTATED_CDS"/>
    <property type="molecule type" value="Genomic_DNA"/>
</dbReference>
<comment type="catalytic activity">
    <reaction evidence="1">
        <text>Transfers a segment of a (1-&gt;4)-alpha-D-glucan chain to a primary hydroxy group in a similar glucan chain.</text>
        <dbReference type="EC" id="2.4.1.18"/>
    </reaction>
</comment>
<gene>
    <name evidence="12" type="primary">20195394</name>
    <name evidence="11" type="ORF">HELRODRAFT_112986</name>
</gene>
<dbReference type="OMA" id="YEMHLGS"/>
<feature type="active site" description="Nucleophile" evidence="9">
    <location>
        <position position="360"/>
    </location>
</feature>
<reference evidence="13" key="1">
    <citation type="submission" date="2012-12" db="EMBL/GenBank/DDBJ databases">
        <authorList>
            <person name="Hellsten U."/>
            <person name="Grimwood J."/>
            <person name="Chapman J.A."/>
            <person name="Shapiro H."/>
            <person name="Aerts A."/>
            <person name="Otillar R.P."/>
            <person name="Terry A.Y."/>
            <person name="Boore J.L."/>
            <person name="Simakov O."/>
            <person name="Marletaz F."/>
            <person name="Cho S.-J."/>
            <person name="Edsinger-Gonzales E."/>
            <person name="Havlak P."/>
            <person name="Kuo D.-H."/>
            <person name="Larsson T."/>
            <person name="Lv J."/>
            <person name="Arendt D."/>
            <person name="Savage R."/>
            <person name="Osoegawa K."/>
            <person name="de Jong P."/>
            <person name="Lindberg D.R."/>
            <person name="Seaver E.C."/>
            <person name="Weisblat D.A."/>
            <person name="Putnam N.H."/>
            <person name="Grigoriev I.V."/>
            <person name="Rokhsar D.S."/>
        </authorList>
    </citation>
    <scope>NUCLEOTIDE SEQUENCE</scope>
</reference>
<comment type="similarity">
    <text evidence="3">Belongs to the glycosyl hydrolase 13 family. GlgB subfamily.</text>
</comment>
<keyword evidence="7" id="KW-0808">Transferase</keyword>
<dbReference type="PIRSF" id="PIRSF000463">
    <property type="entry name" value="GlgB"/>
    <property type="match status" value="1"/>
</dbReference>
<dbReference type="CDD" id="cd02854">
    <property type="entry name" value="E_set_GBE_euk_N"/>
    <property type="match status" value="1"/>
</dbReference>
<dbReference type="FunFam" id="3.20.20.80:FF:000001">
    <property type="entry name" value="1,4-alpha-glucan branching enzyme"/>
    <property type="match status" value="1"/>
</dbReference>
<evidence type="ECO:0000256" key="8">
    <source>
        <dbReference type="ARBA" id="ARBA00060592"/>
    </source>
</evidence>